<reference evidence="4 5" key="1">
    <citation type="journal article" date="2020" name="Cell">
        <title>Large-Scale Comparative Analyses of Tick Genomes Elucidate Their Genetic Diversity and Vector Capacities.</title>
        <authorList>
            <consortium name="Tick Genome and Microbiome Consortium (TIGMIC)"/>
            <person name="Jia N."/>
            <person name="Wang J."/>
            <person name="Shi W."/>
            <person name="Du L."/>
            <person name="Sun Y."/>
            <person name="Zhan W."/>
            <person name="Jiang J.F."/>
            <person name="Wang Q."/>
            <person name="Zhang B."/>
            <person name="Ji P."/>
            <person name="Bell-Sakyi L."/>
            <person name="Cui X.M."/>
            <person name="Yuan T.T."/>
            <person name="Jiang B.G."/>
            <person name="Yang W.F."/>
            <person name="Lam T.T."/>
            <person name="Chang Q.C."/>
            <person name="Ding S.J."/>
            <person name="Wang X.J."/>
            <person name="Zhu J.G."/>
            <person name="Ruan X.D."/>
            <person name="Zhao L."/>
            <person name="Wei J.T."/>
            <person name="Ye R.Z."/>
            <person name="Que T.C."/>
            <person name="Du C.H."/>
            <person name="Zhou Y.H."/>
            <person name="Cheng J.X."/>
            <person name="Dai P.F."/>
            <person name="Guo W.B."/>
            <person name="Han X.H."/>
            <person name="Huang E.J."/>
            <person name="Li L.F."/>
            <person name="Wei W."/>
            <person name="Gao Y.C."/>
            <person name="Liu J.Z."/>
            <person name="Shao H.Z."/>
            <person name="Wang X."/>
            <person name="Wang C.C."/>
            <person name="Yang T.C."/>
            <person name="Huo Q.B."/>
            <person name="Li W."/>
            <person name="Chen H.Y."/>
            <person name="Chen S.E."/>
            <person name="Zhou L.G."/>
            <person name="Ni X.B."/>
            <person name="Tian J.H."/>
            <person name="Sheng Y."/>
            <person name="Liu T."/>
            <person name="Pan Y.S."/>
            <person name="Xia L.Y."/>
            <person name="Li J."/>
            <person name="Zhao F."/>
            <person name="Cao W.C."/>
        </authorList>
    </citation>
    <scope>NUCLEOTIDE SEQUENCE [LARGE SCALE GENOMIC DNA]</scope>
    <source>
        <strain evidence="4">HaeL-2018</strain>
    </source>
</reference>
<dbReference type="SUPFAM" id="SSF52540">
    <property type="entry name" value="P-loop containing nucleoside triphosphate hydrolases"/>
    <property type="match status" value="1"/>
</dbReference>
<dbReference type="Pfam" id="PF00685">
    <property type="entry name" value="Sulfotransfer_1"/>
    <property type="match status" value="1"/>
</dbReference>
<organism evidence="4 5">
    <name type="scientific">Haemaphysalis longicornis</name>
    <name type="common">Bush tick</name>
    <dbReference type="NCBI Taxonomy" id="44386"/>
    <lineage>
        <taxon>Eukaryota</taxon>
        <taxon>Metazoa</taxon>
        <taxon>Ecdysozoa</taxon>
        <taxon>Arthropoda</taxon>
        <taxon>Chelicerata</taxon>
        <taxon>Arachnida</taxon>
        <taxon>Acari</taxon>
        <taxon>Parasitiformes</taxon>
        <taxon>Ixodida</taxon>
        <taxon>Ixodoidea</taxon>
        <taxon>Ixodidae</taxon>
        <taxon>Haemaphysalinae</taxon>
        <taxon>Haemaphysalis</taxon>
    </lineage>
</organism>
<proteinExistence type="inferred from homology"/>
<accession>A0A9J6GUN8</accession>
<dbReference type="Gene3D" id="3.40.50.300">
    <property type="entry name" value="P-loop containing nucleotide triphosphate hydrolases"/>
    <property type="match status" value="1"/>
</dbReference>
<evidence type="ECO:0000256" key="2">
    <source>
        <dbReference type="ARBA" id="ARBA00022679"/>
    </source>
</evidence>
<dbReference type="OMA" id="EVTQHIL"/>
<comment type="similarity">
    <text evidence="1">Belongs to the sulfotransferase 1 family.</text>
</comment>
<dbReference type="AlphaFoldDB" id="A0A9J6GUN8"/>
<dbReference type="GO" id="GO:0008146">
    <property type="term" value="F:sulfotransferase activity"/>
    <property type="evidence" value="ECO:0007669"/>
    <property type="project" value="InterPro"/>
</dbReference>
<sequence>MKCQVPKYQAIDGVPRCLGIEPDVLRENIKFKAGKGDVMQSTFPKSGTHWIQYVTQLILKKGHPIASHKEFTTNSCFLEYTKLNEFKSTLPMKTFLTHLPLSRDTMTAEAKYVYVARNPWDVCVSFFHMAASLSSYEFQDGTFEQFVHAFISGNFGYGDYFEHVASAYALKHDANVFFVTYEELKKDTRDIVLRLAYFLGDEYGRCLEDDDKFFAELLDRCSPAGMKSVMVVDLNETSDPVWKKFAPSVQPGTKLCREGYQNTYSVVRSGKVGNWKEYFTPELLRRMELRIQEAERSSSFVNLWPRMRLEAVQVLLNSR</sequence>
<dbReference type="InterPro" id="IPR027417">
    <property type="entry name" value="P-loop_NTPase"/>
</dbReference>
<name>A0A9J6GUN8_HAELO</name>
<feature type="domain" description="Sulfotransferase" evidence="3">
    <location>
        <begin position="36"/>
        <end position="293"/>
    </location>
</feature>
<protein>
    <recommendedName>
        <fullName evidence="3">Sulfotransferase domain-containing protein</fullName>
    </recommendedName>
</protein>
<dbReference type="VEuPathDB" id="VectorBase:HLOH_046837"/>
<dbReference type="EMBL" id="JABSTR010000008">
    <property type="protein sequence ID" value="KAH9378087.1"/>
    <property type="molecule type" value="Genomic_DNA"/>
</dbReference>
<evidence type="ECO:0000259" key="3">
    <source>
        <dbReference type="Pfam" id="PF00685"/>
    </source>
</evidence>
<keyword evidence="5" id="KW-1185">Reference proteome</keyword>
<comment type="caution">
    <text evidence="4">The sequence shown here is derived from an EMBL/GenBank/DDBJ whole genome shotgun (WGS) entry which is preliminary data.</text>
</comment>
<dbReference type="Proteomes" id="UP000821853">
    <property type="component" value="Unassembled WGS sequence"/>
</dbReference>
<dbReference type="OrthoDB" id="6507163at2759"/>
<dbReference type="InterPro" id="IPR000863">
    <property type="entry name" value="Sulfotransferase_dom"/>
</dbReference>
<evidence type="ECO:0000256" key="1">
    <source>
        <dbReference type="ARBA" id="ARBA00005771"/>
    </source>
</evidence>
<dbReference type="PANTHER" id="PTHR11783">
    <property type="entry name" value="SULFOTRANSFERASE SULT"/>
    <property type="match status" value="1"/>
</dbReference>
<gene>
    <name evidence="4" type="ORF">HPB48_006649</name>
</gene>
<keyword evidence="2" id="KW-0808">Transferase</keyword>
<evidence type="ECO:0000313" key="4">
    <source>
        <dbReference type="EMBL" id="KAH9378087.1"/>
    </source>
</evidence>
<evidence type="ECO:0000313" key="5">
    <source>
        <dbReference type="Proteomes" id="UP000821853"/>
    </source>
</evidence>